<reference evidence="1" key="1">
    <citation type="submission" date="2022-08" db="EMBL/GenBank/DDBJ databases">
        <title>Genome Sequence of Fusarium decemcellulare.</title>
        <authorList>
            <person name="Buettner E."/>
        </authorList>
    </citation>
    <scope>NUCLEOTIDE SEQUENCE</scope>
    <source>
        <strain evidence="1">Babe19</strain>
    </source>
</reference>
<protein>
    <submittedName>
        <fullName evidence="1">Uncharacterized protein</fullName>
    </submittedName>
</protein>
<accession>A0ACC1S9A4</accession>
<evidence type="ECO:0000313" key="2">
    <source>
        <dbReference type="Proteomes" id="UP001148629"/>
    </source>
</evidence>
<dbReference type="Proteomes" id="UP001148629">
    <property type="component" value="Unassembled WGS sequence"/>
</dbReference>
<keyword evidence="2" id="KW-1185">Reference proteome</keyword>
<evidence type="ECO:0000313" key="1">
    <source>
        <dbReference type="EMBL" id="KAJ3534721.1"/>
    </source>
</evidence>
<dbReference type="EMBL" id="JANRMS010000763">
    <property type="protein sequence ID" value="KAJ3534721.1"/>
    <property type="molecule type" value="Genomic_DNA"/>
</dbReference>
<proteinExistence type="predicted"/>
<comment type="caution">
    <text evidence="1">The sequence shown here is derived from an EMBL/GenBank/DDBJ whole genome shotgun (WGS) entry which is preliminary data.</text>
</comment>
<sequence>MLTLAHSTDTEFLLLCNPLKSLEAAATVPVVSVGSAPSNEVELTSLRNLITGLQNQVNNLANRIATLEHERHEERVHGGLPDVAPGVDHNTGGETGGDDENMVDRDAGSEHGETGTKDGETAGENDEA</sequence>
<name>A0ACC1S9A4_9HYPO</name>
<gene>
    <name evidence="1" type="ORF">NM208_g7429</name>
</gene>
<organism evidence="1 2">
    <name type="scientific">Fusarium decemcellulare</name>
    <dbReference type="NCBI Taxonomy" id="57161"/>
    <lineage>
        <taxon>Eukaryota</taxon>
        <taxon>Fungi</taxon>
        <taxon>Dikarya</taxon>
        <taxon>Ascomycota</taxon>
        <taxon>Pezizomycotina</taxon>
        <taxon>Sordariomycetes</taxon>
        <taxon>Hypocreomycetidae</taxon>
        <taxon>Hypocreales</taxon>
        <taxon>Nectriaceae</taxon>
        <taxon>Fusarium</taxon>
        <taxon>Fusarium decemcellulare species complex</taxon>
    </lineage>
</organism>